<evidence type="ECO:0000256" key="6">
    <source>
        <dbReference type="ARBA" id="ARBA00023136"/>
    </source>
</evidence>
<keyword evidence="4 7" id="KW-0812">Transmembrane</keyword>
<dbReference type="Pfam" id="PF00535">
    <property type="entry name" value="Glycos_transf_2"/>
    <property type="match status" value="1"/>
</dbReference>
<dbReference type="EMBL" id="JAKKUT010000007">
    <property type="protein sequence ID" value="MDG2992076.1"/>
    <property type="molecule type" value="Genomic_DNA"/>
</dbReference>
<evidence type="ECO:0000313" key="9">
    <source>
        <dbReference type="EMBL" id="MDG2992076.1"/>
    </source>
</evidence>
<feature type="transmembrane region" description="Helical" evidence="7">
    <location>
        <begin position="265"/>
        <end position="286"/>
    </location>
</feature>
<keyword evidence="10" id="KW-1185">Reference proteome</keyword>
<keyword evidence="6 7" id="KW-0472">Membrane</keyword>
<dbReference type="InterPro" id="IPR029044">
    <property type="entry name" value="Nucleotide-diphossugar_trans"/>
</dbReference>
<proteinExistence type="predicted"/>
<reference evidence="9" key="2">
    <citation type="submission" date="2022-01" db="EMBL/GenBank/DDBJ databases">
        <authorList>
            <person name="Zivanovic Y."/>
            <person name="Moreira D."/>
            <person name="Lopez-Garcia P."/>
        </authorList>
    </citation>
    <scope>NUCLEOTIDE SEQUENCE</scope>
    <source>
        <strain evidence="9">G9</strain>
    </source>
</reference>
<organism evidence="9 10">
    <name type="scientific">Candidatus Synechococcus calcipolaris G9</name>
    <dbReference type="NCBI Taxonomy" id="1497997"/>
    <lineage>
        <taxon>Bacteria</taxon>
        <taxon>Bacillati</taxon>
        <taxon>Cyanobacteriota</taxon>
        <taxon>Cyanophyceae</taxon>
        <taxon>Synechococcales</taxon>
        <taxon>Synechococcaceae</taxon>
        <taxon>Synechococcus</taxon>
    </lineage>
</organism>
<feature type="transmembrane region" description="Helical" evidence="7">
    <location>
        <begin position="233"/>
        <end position="253"/>
    </location>
</feature>
<evidence type="ECO:0000256" key="4">
    <source>
        <dbReference type="ARBA" id="ARBA00022692"/>
    </source>
</evidence>
<evidence type="ECO:0000256" key="1">
    <source>
        <dbReference type="ARBA" id="ARBA00004141"/>
    </source>
</evidence>
<evidence type="ECO:0000259" key="8">
    <source>
        <dbReference type="Pfam" id="PF00535"/>
    </source>
</evidence>
<dbReference type="InterPro" id="IPR050256">
    <property type="entry name" value="Glycosyltransferase_2"/>
</dbReference>
<keyword evidence="2" id="KW-0328">Glycosyltransferase</keyword>
<dbReference type="RefSeq" id="WP_277867997.1">
    <property type="nucleotide sequence ID" value="NZ_JAKKUT010000007.1"/>
</dbReference>
<evidence type="ECO:0000256" key="2">
    <source>
        <dbReference type="ARBA" id="ARBA00022676"/>
    </source>
</evidence>
<evidence type="ECO:0000256" key="5">
    <source>
        <dbReference type="ARBA" id="ARBA00022989"/>
    </source>
</evidence>
<sequence length="322" mass="37071">MVSPVPLLSIIIPCYNEATNLENLFERLFQSLETLSLSYEVICVNDGSRDDTLARLLTYHHRHPPLKVISLSRNFGKDIALTAGIDHSCGQAVVPLDADLQDPPEVLGEMVELWRQGFDVVYGTRLRRQENWLKRLTAHGFYQVLGWISAVPIPANTGDFRLMDRRVVDALRQMPERNRFMKGLFTWVGFRQTAVYFDRPRRHRGQTKWSYWQLWNFALNAIFSFSVKPLQVWIYIGLCISTIALLYAFWLVLRTLIYGVDLPGYPSLMVAVLFMGGVQLLTLGIMGEYLGRIYEEVKGRPLYLVRDRYGFSDPSPDNASRE</sequence>
<gene>
    <name evidence="9" type="ORF">L3556_14215</name>
</gene>
<protein>
    <submittedName>
        <fullName evidence="9">Glycosyltransferase family 2 protein</fullName>
    </submittedName>
</protein>
<reference evidence="9" key="1">
    <citation type="journal article" date="2022" name="Genome Biol. Evol.">
        <title>A New Gene Family Diagnostic for Intracellular Biomineralization of Amorphous Ca Carbonates by Cyanobacteria.</title>
        <authorList>
            <person name="Benzerara K."/>
            <person name="Duprat E."/>
            <person name="Bitard-Feildel T."/>
            <person name="Caumes G."/>
            <person name="Cassier-Chauvat C."/>
            <person name="Chauvat F."/>
            <person name="Dezi M."/>
            <person name="Diop S.I."/>
            <person name="Gaschignard G."/>
            <person name="Gorgen S."/>
            <person name="Gugger M."/>
            <person name="Lopez-Garcia P."/>
            <person name="Millet M."/>
            <person name="Skouri-Panet F."/>
            <person name="Moreira D."/>
            <person name="Callebaut I."/>
        </authorList>
    </citation>
    <scope>NUCLEOTIDE SEQUENCE</scope>
    <source>
        <strain evidence="9">G9</strain>
    </source>
</reference>
<dbReference type="InterPro" id="IPR001173">
    <property type="entry name" value="Glyco_trans_2-like"/>
</dbReference>
<comment type="caution">
    <text evidence="9">The sequence shown here is derived from an EMBL/GenBank/DDBJ whole genome shotgun (WGS) entry which is preliminary data.</text>
</comment>
<feature type="domain" description="Glycosyltransferase 2-like" evidence="8">
    <location>
        <begin position="9"/>
        <end position="169"/>
    </location>
</feature>
<comment type="subcellular location">
    <subcellularLocation>
        <location evidence="1">Membrane</location>
        <topology evidence="1">Multi-pass membrane protein</topology>
    </subcellularLocation>
</comment>
<name>A0ABT6F2J4_9SYNE</name>
<evidence type="ECO:0000256" key="3">
    <source>
        <dbReference type="ARBA" id="ARBA00022679"/>
    </source>
</evidence>
<dbReference type="CDD" id="cd04187">
    <property type="entry name" value="DPM1_like_bac"/>
    <property type="match status" value="1"/>
</dbReference>
<keyword evidence="5 7" id="KW-1133">Transmembrane helix</keyword>
<accession>A0ABT6F2J4</accession>
<dbReference type="PANTHER" id="PTHR48090:SF1">
    <property type="entry name" value="PROPHAGE BACTOPRENOL GLUCOSYL TRANSFERASE HOMOLOG"/>
    <property type="match status" value="1"/>
</dbReference>
<dbReference type="SUPFAM" id="SSF53448">
    <property type="entry name" value="Nucleotide-diphospho-sugar transferases"/>
    <property type="match status" value="1"/>
</dbReference>
<dbReference type="Proteomes" id="UP001154265">
    <property type="component" value="Unassembled WGS sequence"/>
</dbReference>
<feature type="transmembrane region" description="Helical" evidence="7">
    <location>
        <begin position="209"/>
        <end position="227"/>
    </location>
</feature>
<dbReference type="PANTHER" id="PTHR48090">
    <property type="entry name" value="UNDECAPRENYL-PHOSPHATE 4-DEOXY-4-FORMAMIDO-L-ARABINOSE TRANSFERASE-RELATED"/>
    <property type="match status" value="1"/>
</dbReference>
<evidence type="ECO:0000313" key="10">
    <source>
        <dbReference type="Proteomes" id="UP001154265"/>
    </source>
</evidence>
<keyword evidence="3" id="KW-0808">Transferase</keyword>
<dbReference type="Gene3D" id="3.90.550.10">
    <property type="entry name" value="Spore Coat Polysaccharide Biosynthesis Protein SpsA, Chain A"/>
    <property type="match status" value="1"/>
</dbReference>
<evidence type="ECO:0000256" key="7">
    <source>
        <dbReference type="SAM" id="Phobius"/>
    </source>
</evidence>